<name>A0A232ERS4_9HYME</name>
<organism evidence="1 2">
    <name type="scientific">Trichomalopsis sarcophagae</name>
    <dbReference type="NCBI Taxonomy" id="543379"/>
    <lineage>
        <taxon>Eukaryota</taxon>
        <taxon>Metazoa</taxon>
        <taxon>Ecdysozoa</taxon>
        <taxon>Arthropoda</taxon>
        <taxon>Hexapoda</taxon>
        <taxon>Insecta</taxon>
        <taxon>Pterygota</taxon>
        <taxon>Neoptera</taxon>
        <taxon>Endopterygota</taxon>
        <taxon>Hymenoptera</taxon>
        <taxon>Apocrita</taxon>
        <taxon>Proctotrupomorpha</taxon>
        <taxon>Chalcidoidea</taxon>
        <taxon>Pteromalidae</taxon>
        <taxon>Pteromalinae</taxon>
        <taxon>Trichomalopsis</taxon>
    </lineage>
</organism>
<accession>A0A232ERS4</accession>
<feature type="non-terminal residue" evidence="1">
    <location>
        <position position="1"/>
    </location>
</feature>
<comment type="caution">
    <text evidence="1">The sequence shown here is derived from an EMBL/GenBank/DDBJ whole genome shotgun (WGS) entry which is preliminary data.</text>
</comment>
<evidence type="ECO:0000313" key="2">
    <source>
        <dbReference type="Proteomes" id="UP000215335"/>
    </source>
</evidence>
<dbReference type="AlphaFoldDB" id="A0A232ERS4"/>
<reference evidence="1 2" key="1">
    <citation type="journal article" date="2017" name="Curr. Biol.">
        <title>The Evolution of Venom by Co-option of Single-Copy Genes.</title>
        <authorList>
            <person name="Martinson E.O."/>
            <person name="Mrinalini"/>
            <person name="Kelkar Y.D."/>
            <person name="Chang C.H."/>
            <person name="Werren J.H."/>
        </authorList>
    </citation>
    <scope>NUCLEOTIDE SEQUENCE [LARGE SCALE GENOMIC DNA]</scope>
    <source>
        <strain evidence="1 2">Alberta</strain>
        <tissue evidence="1">Whole body</tissue>
    </source>
</reference>
<sequence>PGVIFSHKLSPKTDALLIKRRQKLGSAKTKTLSRGLPKGLEAVRALLYIYSHVSAQTPLDTRLSGLAVTDRPYSLSALKVIFKIRGVNSLLRINTPHLILFLVALGYVRNTLTSNLSSVAFL</sequence>
<keyword evidence="2" id="KW-1185">Reference proteome</keyword>
<dbReference type="EMBL" id="NNAY01002555">
    <property type="protein sequence ID" value="OXU21063.1"/>
    <property type="molecule type" value="Genomic_DNA"/>
</dbReference>
<proteinExistence type="predicted"/>
<dbReference type="Proteomes" id="UP000215335">
    <property type="component" value="Unassembled WGS sequence"/>
</dbReference>
<evidence type="ECO:0000313" key="1">
    <source>
        <dbReference type="EMBL" id="OXU21063.1"/>
    </source>
</evidence>
<gene>
    <name evidence="1" type="ORF">TSAR_014569</name>
</gene>
<protein>
    <submittedName>
        <fullName evidence="1">Uncharacterized protein</fullName>
    </submittedName>
</protein>